<keyword evidence="4" id="KW-0833">Ubl conjugation pathway</keyword>
<dbReference type="STRING" id="6337.A0A0V0Y288"/>
<proteinExistence type="inferred from homology"/>
<evidence type="ECO:0000313" key="8">
    <source>
        <dbReference type="EMBL" id="KRY84786.1"/>
    </source>
</evidence>
<keyword evidence="10" id="KW-1185">Reference proteome</keyword>
<name>A0A0V0Y288_TRIPS</name>
<dbReference type="GO" id="GO:0061651">
    <property type="term" value="F:Atg12 conjugating enzyme activity"/>
    <property type="evidence" value="ECO:0007669"/>
    <property type="project" value="TreeGrafter"/>
</dbReference>
<dbReference type="PANTHER" id="PTHR14957:SF1">
    <property type="entry name" value="UBIQUITIN-LIKE-CONJUGATING ENZYME ATG10"/>
    <property type="match status" value="1"/>
</dbReference>
<sequence length="177" mass="20883">MFLYDHFLSQIEAIEAFSKDYSEFRWTVAKQGNLKFLVCNDTRFCPIADDYVKCEFHVIYDELFNIPVMLLNYWYLEGKLMLLKEIWSTICSTEMARLYSDPYSVLTQMEHPLFRTSWYCFHPCKTADFLNPVIERGKRSKNLVAVWLSVMSNVVGISLPLNFEQVIFKNTRAALEK</sequence>
<comment type="caution">
    <text evidence="7">The sequence shown here is derived from an EMBL/GenBank/DDBJ whole genome shotgun (WGS) entry which is preliminary data.</text>
</comment>
<dbReference type="Proteomes" id="UP000054815">
    <property type="component" value="Unassembled WGS sequence"/>
</dbReference>
<gene>
    <name evidence="7" type="primary">ATG10</name>
    <name evidence="8" type="ORF">T4D_11186</name>
    <name evidence="7" type="ORF">T4E_12336</name>
</gene>
<dbReference type="EMBL" id="JYDU01000077">
    <property type="protein sequence ID" value="KRX94146.1"/>
    <property type="molecule type" value="Genomic_DNA"/>
</dbReference>
<dbReference type="Gene3D" id="3.30.1460.50">
    <property type="match status" value="1"/>
</dbReference>
<dbReference type="PANTHER" id="PTHR14957">
    <property type="entry name" value="UBIQUITIN-LIKE-CONJUGATING ENZYME ATG10"/>
    <property type="match status" value="1"/>
</dbReference>
<dbReference type="GO" id="GO:0005829">
    <property type="term" value="C:cytosol"/>
    <property type="evidence" value="ECO:0007669"/>
    <property type="project" value="TreeGrafter"/>
</dbReference>
<evidence type="ECO:0000313" key="9">
    <source>
        <dbReference type="Proteomes" id="UP000054815"/>
    </source>
</evidence>
<dbReference type="OrthoDB" id="4089664at2759"/>
<reference evidence="9 10" key="1">
    <citation type="submission" date="2015-01" db="EMBL/GenBank/DDBJ databases">
        <title>Evolution of Trichinella species and genotypes.</title>
        <authorList>
            <person name="Korhonen P.K."/>
            <person name="Edoardo P."/>
            <person name="Giuseppe L.R."/>
            <person name="Gasser R.B."/>
        </authorList>
    </citation>
    <scope>NUCLEOTIDE SEQUENCE [LARGE SCALE GENOMIC DNA]</scope>
    <source>
        <strain evidence="7">ISS141</strain>
        <strain evidence="8">ISS470</strain>
    </source>
</reference>
<dbReference type="Proteomes" id="UP000054995">
    <property type="component" value="Unassembled WGS sequence"/>
</dbReference>
<evidence type="ECO:0000256" key="3">
    <source>
        <dbReference type="ARBA" id="ARBA00022679"/>
    </source>
</evidence>
<dbReference type="Pfam" id="PF03987">
    <property type="entry name" value="Autophagy_act_C"/>
    <property type="match status" value="1"/>
</dbReference>
<evidence type="ECO:0000256" key="4">
    <source>
        <dbReference type="ARBA" id="ARBA00022786"/>
    </source>
</evidence>
<dbReference type="GO" id="GO:0000045">
    <property type="term" value="P:autophagosome assembly"/>
    <property type="evidence" value="ECO:0007669"/>
    <property type="project" value="TreeGrafter"/>
</dbReference>
<dbReference type="GO" id="GO:0000422">
    <property type="term" value="P:autophagy of mitochondrion"/>
    <property type="evidence" value="ECO:0007669"/>
    <property type="project" value="TreeGrafter"/>
</dbReference>
<organism evidence="7 9">
    <name type="scientific">Trichinella pseudospiralis</name>
    <name type="common">Parasitic roundworm</name>
    <dbReference type="NCBI Taxonomy" id="6337"/>
    <lineage>
        <taxon>Eukaryota</taxon>
        <taxon>Metazoa</taxon>
        <taxon>Ecdysozoa</taxon>
        <taxon>Nematoda</taxon>
        <taxon>Enoplea</taxon>
        <taxon>Dorylaimia</taxon>
        <taxon>Trichinellida</taxon>
        <taxon>Trichinellidae</taxon>
        <taxon>Trichinella</taxon>
    </lineage>
</organism>
<evidence type="ECO:0000256" key="6">
    <source>
        <dbReference type="ARBA" id="ARBA00029833"/>
    </source>
</evidence>
<evidence type="ECO:0000256" key="5">
    <source>
        <dbReference type="ARBA" id="ARBA00023006"/>
    </source>
</evidence>
<evidence type="ECO:0000256" key="2">
    <source>
        <dbReference type="ARBA" id="ARBA00021099"/>
    </source>
</evidence>
<keyword evidence="5" id="KW-0072">Autophagy</keyword>
<dbReference type="GO" id="GO:0032446">
    <property type="term" value="P:protein modification by small protein conjugation"/>
    <property type="evidence" value="ECO:0007669"/>
    <property type="project" value="TreeGrafter"/>
</dbReference>
<dbReference type="AlphaFoldDB" id="A0A0V0Y288"/>
<dbReference type="EMBL" id="JYDT01000106">
    <property type="protein sequence ID" value="KRY84786.1"/>
    <property type="molecule type" value="Genomic_DNA"/>
</dbReference>
<evidence type="ECO:0000256" key="1">
    <source>
        <dbReference type="ARBA" id="ARBA00005696"/>
    </source>
</evidence>
<evidence type="ECO:0000313" key="7">
    <source>
        <dbReference type="EMBL" id="KRX94146.1"/>
    </source>
</evidence>
<dbReference type="InterPro" id="IPR007135">
    <property type="entry name" value="Atg3/Atg10"/>
</dbReference>
<evidence type="ECO:0000313" key="10">
    <source>
        <dbReference type="Proteomes" id="UP000054995"/>
    </source>
</evidence>
<protein>
    <recommendedName>
        <fullName evidence="2">Ubiquitin-like-conjugating enzyme ATG10</fullName>
    </recommendedName>
    <alternativeName>
        <fullName evidence="6">Autophagy-related protein 10</fullName>
    </alternativeName>
</protein>
<accession>A0A0V0Y288</accession>
<comment type="similarity">
    <text evidence="1">Belongs to the ATG10 family.</text>
</comment>
<keyword evidence="3" id="KW-0808">Transferase</keyword>